<name>A0A0W0GD23_MONRR</name>
<feature type="compositionally biased region" description="Pro residues" evidence="1">
    <location>
        <begin position="82"/>
        <end position="92"/>
    </location>
</feature>
<evidence type="ECO:0000313" key="2">
    <source>
        <dbReference type="EMBL" id="KTB46464.1"/>
    </source>
</evidence>
<organism evidence="2 3">
    <name type="scientific">Moniliophthora roreri</name>
    <name type="common">Frosty pod rot fungus</name>
    <name type="synonym">Monilia roreri</name>
    <dbReference type="NCBI Taxonomy" id="221103"/>
    <lineage>
        <taxon>Eukaryota</taxon>
        <taxon>Fungi</taxon>
        <taxon>Dikarya</taxon>
        <taxon>Basidiomycota</taxon>
        <taxon>Agaricomycotina</taxon>
        <taxon>Agaricomycetes</taxon>
        <taxon>Agaricomycetidae</taxon>
        <taxon>Agaricales</taxon>
        <taxon>Marasmiineae</taxon>
        <taxon>Marasmiaceae</taxon>
        <taxon>Moniliophthora</taxon>
    </lineage>
</organism>
<comment type="caution">
    <text evidence="2">The sequence shown here is derived from an EMBL/GenBank/DDBJ whole genome shotgun (WGS) entry which is preliminary data.</text>
</comment>
<feature type="region of interest" description="Disordered" evidence="1">
    <location>
        <begin position="1"/>
        <end position="109"/>
    </location>
</feature>
<dbReference type="AlphaFoldDB" id="A0A0W0GD23"/>
<dbReference type="EMBL" id="LATX01000336">
    <property type="protein sequence ID" value="KTB46464.1"/>
    <property type="molecule type" value="Genomic_DNA"/>
</dbReference>
<protein>
    <submittedName>
        <fullName evidence="2">Uncharacterized protein</fullName>
    </submittedName>
</protein>
<feature type="compositionally biased region" description="Low complexity" evidence="1">
    <location>
        <begin position="36"/>
        <end position="51"/>
    </location>
</feature>
<proteinExistence type="predicted"/>
<feature type="compositionally biased region" description="Basic residues" evidence="1">
    <location>
        <begin position="1"/>
        <end position="10"/>
    </location>
</feature>
<sequence>MPPRHNRNTRKKDTNAYTHPVISQQPTPSPRPSPDIYPIALPETTTSRGRPPGSGPGLGVAAVLPTPTHSLSEERESRLLTPPLPEPEPPSVAPMQREPLDVGFGGSEGAGMAEALDMAEEFGNQRPLLDLDMDEAEETTVGDGAAQIRALSPLDMESEPESVSPPPAIVRRPRTYVISTPWRMTLYHFKV</sequence>
<reference evidence="2 3" key="1">
    <citation type="submission" date="2015-12" db="EMBL/GenBank/DDBJ databases">
        <title>Draft genome sequence of Moniliophthora roreri, the causal agent of frosty pod rot of cacao.</title>
        <authorList>
            <person name="Aime M.C."/>
            <person name="Diaz-Valderrama J.R."/>
            <person name="Kijpornyongpan T."/>
            <person name="Phillips-Mora W."/>
        </authorList>
    </citation>
    <scope>NUCLEOTIDE SEQUENCE [LARGE SCALE GENOMIC DNA]</scope>
    <source>
        <strain evidence="2 3">MCA 2952</strain>
    </source>
</reference>
<dbReference type="Proteomes" id="UP000054988">
    <property type="component" value="Unassembled WGS sequence"/>
</dbReference>
<gene>
    <name evidence="2" type="ORF">WG66_955</name>
</gene>
<evidence type="ECO:0000256" key="1">
    <source>
        <dbReference type="SAM" id="MobiDB-lite"/>
    </source>
</evidence>
<evidence type="ECO:0000313" key="3">
    <source>
        <dbReference type="Proteomes" id="UP000054988"/>
    </source>
</evidence>
<accession>A0A0W0GD23</accession>